<keyword evidence="3" id="KW-1185">Reference proteome</keyword>
<name>B4IKF2_DROSE</name>
<dbReference type="EMBL" id="CH480852">
    <property type="protein sequence ID" value="EDW51544.1"/>
    <property type="molecule type" value="Genomic_DNA"/>
</dbReference>
<dbReference type="InterPro" id="IPR052824">
    <property type="entry name" value="m6A_RNA_Methylation_Regulator"/>
</dbReference>
<feature type="region of interest" description="Disordered" evidence="1">
    <location>
        <begin position="261"/>
        <end position="355"/>
    </location>
</feature>
<dbReference type="PANTHER" id="PTHR13585">
    <property type="entry name" value="CHASCON, ISOFORM D-RELATED"/>
    <property type="match status" value="1"/>
</dbReference>
<feature type="region of interest" description="Disordered" evidence="1">
    <location>
        <begin position="39"/>
        <end position="99"/>
    </location>
</feature>
<reference evidence="2 3" key="1">
    <citation type="journal article" date="2007" name="Nature">
        <title>Evolution of genes and genomes on the Drosophila phylogeny.</title>
        <authorList>
            <consortium name="Drosophila 12 Genomes Consortium"/>
            <person name="Clark A.G."/>
            <person name="Eisen M.B."/>
            <person name="Smith D.R."/>
            <person name="Bergman C.M."/>
            <person name="Oliver B."/>
            <person name="Markow T.A."/>
            <person name="Kaufman T.C."/>
            <person name="Kellis M."/>
            <person name="Gelbart W."/>
            <person name="Iyer V.N."/>
            <person name="Pollard D.A."/>
            <person name="Sackton T.B."/>
            <person name="Larracuente A.M."/>
            <person name="Singh N.D."/>
            <person name="Abad J.P."/>
            <person name="Abt D.N."/>
            <person name="Adryan B."/>
            <person name="Aguade M."/>
            <person name="Akashi H."/>
            <person name="Anderson W.W."/>
            <person name="Aquadro C.F."/>
            <person name="Ardell D.H."/>
            <person name="Arguello R."/>
            <person name="Artieri C.G."/>
            <person name="Barbash D.A."/>
            <person name="Barker D."/>
            <person name="Barsanti P."/>
            <person name="Batterham P."/>
            <person name="Batzoglou S."/>
            <person name="Begun D."/>
            <person name="Bhutkar A."/>
            <person name="Blanco E."/>
            <person name="Bosak S.A."/>
            <person name="Bradley R.K."/>
            <person name="Brand A.D."/>
            <person name="Brent M.R."/>
            <person name="Brooks A.N."/>
            <person name="Brown R.H."/>
            <person name="Butlin R.K."/>
            <person name="Caggese C."/>
            <person name="Calvi B.R."/>
            <person name="Bernardo de Carvalho A."/>
            <person name="Caspi A."/>
            <person name="Castrezana S."/>
            <person name="Celniker S.E."/>
            <person name="Chang J.L."/>
            <person name="Chapple C."/>
            <person name="Chatterji S."/>
            <person name="Chinwalla A."/>
            <person name="Civetta A."/>
            <person name="Clifton S.W."/>
            <person name="Comeron J.M."/>
            <person name="Costello J.C."/>
            <person name="Coyne J.A."/>
            <person name="Daub J."/>
            <person name="David R.G."/>
            <person name="Delcher A.L."/>
            <person name="Delehaunty K."/>
            <person name="Do C.B."/>
            <person name="Ebling H."/>
            <person name="Edwards K."/>
            <person name="Eickbush T."/>
            <person name="Evans J.D."/>
            <person name="Filipski A."/>
            <person name="Findeiss S."/>
            <person name="Freyhult E."/>
            <person name="Fulton L."/>
            <person name="Fulton R."/>
            <person name="Garcia A.C."/>
            <person name="Gardiner A."/>
            <person name="Garfield D.A."/>
            <person name="Garvin B.E."/>
            <person name="Gibson G."/>
            <person name="Gilbert D."/>
            <person name="Gnerre S."/>
            <person name="Godfrey J."/>
            <person name="Good R."/>
            <person name="Gotea V."/>
            <person name="Gravely B."/>
            <person name="Greenberg A.J."/>
            <person name="Griffiths-Jones S."/>
            <person name="Gross S."/>
            <person name="Guigo R."/>
            <person name="Gustafson E.A."/>
            <person name="Haerty W."/>
            <person name="Hahn M.W."/>
            <person name="Halligan D.L."/>
            <person name="Halpern A.L."/>
            <person name="Halter G.M."/>
            <person name="Han M.V."/>
            <person name="Heger A."/>
            <person name="Hillier L."/>
            <person name="Hinrichs A.S."/>
            <person name="Holmes I."/>
            <person name="Hoskins R.A."/>
            <person name="Hubisz M.J."/>
            <person name="Hultmark D."/>
            <person name="Huntley M.A."/>
            <person name="Jaffe D.B."/>
            <person name="Jagadeeshan S."/>
            <person name="Jeck W.R."/>
            <person name="Johnson J."/>
            <person name="Jones C.D."/>
            <person name="Jordan W.C."/>
            <person name="Karpen G.H."/>
            <person name="Kataoka E."/>
            <person name="Keightley P.D."/>
            <person name="Kheradpour P."/>
            <person name="Kirkness E.F."/>
            <person name="Koerich L.B."/>
            <person name="Kristiansen K."/>
            <person name="Kudrna D."/>
            <person name="Kulathinal R.J."/>
            <person name="Kumar S."/>
            <person name="Kwok R."/>
            <person name="Lander E."/>
            <person name="Langley C.H."/>
            <person name="Lapoint R."/>
            <person name="Lazzaro B.P."/>
            <person name="Lee S.J."/>
            <person name="Levesque L."/>
            <person name="Li R."/>
            <person name="Lin C.F."/>
            <person name="Lin M.F."/>
            <person name="Lindblad-Toh K."/>
            <person name="Llopart A."/>
            <person name="Long M."/>
            <person name="Low L."/>
            <person name="Lozovsky E."/>
            <person name="Lu J."/>
            <person name="Luo M."/>
            <person name="Machado C.A."/>
            <person name="Makalowski W."/>
            <person name="Marzo M."/>
            <person name="Matsuda M."/>
            <person name="Matzkin L."/>
            <person name="McAllister B."/>
            <person name="McBride C.S."/>
            <person name="McKernan B."/>
            <person name="McKernan K."/>
            <person name="Mendez-Lago M."/>
            <person name="Minx P."/>
            <person name="Mollenhauer M.U."/>
            <person name="Montooth K."/>
            <person name="Mount S.M."/>
            <person name="Mu X."/>
            <person name="Myers E."/>
            <person name="Negre B."/>
            <person name="Newfeld S."/>
            <person name="Nielsen R."/>
            <person name="Noor M.A."/>
            <person name="O'Grady P."/>
            <person name="Pachter L."/>
            <person name="Papaceit M."/>
            <person name="Parisi M.J."/>
            <person name="Parisi M."/>
            <person name="Parts L."/>
            <person name="Pedersen J.S."/>
            <person name="Pesole G."/>
            <person name="Phillippy A.M."/>
            <person name="Ponting C.P."/>
            <person name="Pop M."/>
            <person name="Porcelli D."/>
            <person name="Powell J.R."/>
            <person name="Prohaska S."/>
            <person name="Pruitt K."/>
            <person name="Puig M."/>
            <person name="Quesneville H."/>
            <person name="Ram K.R."/>
            <person name="Rand D."/>
            <person name="Rasmussen M.D."/>
            <person name="Reed L.K."/>
            <person name="Reenan R."/>
            <person name="Reily A."/>
            <person name="Remington K.A."/>
            <person name="Rieger T.T."/>
            <person name="Ritchie M.G."/>
            <person name="Robin C."/>
            <person name="Rogers Y.H."/>
            <person name="Rohde C."/>
            <person name="Rozas J."/>
            <person name="Rubenfield M.J."/>
            <person name="Ruiz A."/>
            <person name="Russo S."/>
            <person name="Salzberg S.L."/>
            <person name="Sanchez-Gracia A."/>
            <person name="Saranga D.J."/>
            <person name="Sato H."/>
            <person name="Schaeffer S.W."/>
            <person name="Schatz M.C."/>
            <person name="Schlenke T."/>
            <person name="Schwartz R."/>
            <person name="Segarra C."/>
            <person name="Singh R.S."/>
            <person name="Sirot L."/>
            <person name="Sirota M."/>
            <person name="Sisneros N.B."/>
            <person name="Smith C.D."/>
            <person name="Smith T.F."/>
            <person name="Spieth J."/>
            <person name="Stage D.E."/>
            <person name="Stark A."/>
            <person name="Stephan W."/>
            <person name="Strausberg R.L."/>
            <person name="Strempel S."/>
            <person name="Sturgill D."/>
            <person name="Sutton G."/>
            <person name="Sutton G.G."/>
            <person name="Tao W."/>
            <person name="Teichmann S."/>
            <person name="Tobari Y.N."/>
            <person name="Tomimura Y."/>
            <person name="Tsolas J.M."/>
            <person name="Valente V.L."/>
            <person name="Venter E."/>
            <person name="Venter J.C."/>
            <person name="Vicario S."/>
            <person name="Vieira F.G."/>
            <person name="Vilella A.J."/>
            <person name="Villasante A."/>
            <person name="Walenz B."/>
            <person name="Wang J."/>
            <person name="Wasserman M."/>
            <person name="Watts T."/>
            <person name="Wilson D."/>
            <person name="Wilson R.K."/>
            <person name="Wing R.A."/>
            <person name="Wolfner M.F."/>
            <person name="Wong A."/>
            <person name="Wong G.K."/>
            <person name="Wu C.I."/>
            <person name="Wu G."/>
            <person name="Yamamoto D."/>
            <person name="Yang H.P."/>
            <person name="Yang S.P."/>
            <person name="Yorke J.A."/>
            <person name="Yoshida K."/>
            <person name="Zdobnov E."/>
            <person name="Zhang P."/>
            <person name="Zhang Y."/>
            <person name="Zimin A.V."/>
            <person name="Baldwin J."/>
            <person name="Abdouelleil A."/>
            <person name="Abdulkadir J."/>
            <person name="Abebe A."/>
            <person name="Abera B."/>
            <person name="Abreu J."/>
            <person name="Acer S.C."/>
            <person name="Aftuck L."/>
            <person name="Alexander A."/>
            <person name="An P."/>
            <person name="Anderson E."/>
            <person name="Anderson S."/>
            <person name="Arachi H."/>
            <person name="Azer M."/>
            <person name="Bachantsang P."/>
            <person name="Barry A."/>
            <person name="Bayul T."/>
            <person name="Berlin A."/>
            <person name="Bessette D."/>
            <person name="Bloom T."/>
            <person name="Blye J."/>
            <person name="Boguslavskiy L."/>
            <person name="Bonnet C."/>
            <person name="Boukhgalter B."/>
            <person name="Bourzgui I."/>
            <person name="Brown A."/>
            <person name="Cahill P."/>
            <person name="Channer S."/>
            <person name="Cheshatsang Y."/>
            <person name="Chuda L."/>
            <person name="Citroen M."/>
            <person name="Collymore A."/>
            <person name="Cooke P."/>
            <person name="Costello M."/>
            <person name="D'Aco K."/>
            <person name="Daza R."/>
            <person name="De Haan G."/>
            <person name="DeGray S."/>
            <person name="DeMaso C."/>
            <person name="Dhargay N."/>
            <person name="Dooley K."/>
            <person name="Dooley E."/>
            <person name="Doricent M."/>
            <person name="Dorje P."/>
            <person name="Dorjee K."/>
            <person name="Dupes A."/>
            <person name="Elong R."/>
            <person name="Falk J."/>
            <person name="Farina A."/>
            <person name="Faro S."/>
            <person name="Ferguson D."/>
            <person name="Fisher S."/>
            <person name="Foley C.D."/>
            <person name="Franke A."/>
            <person name="Friedrich D."/>
            <person name="Gadbois L."/>
            <person name="Gearin G."/>
            <person name="Gearin C.R."/>
            <person name="Giannoukos G."/>
            <person name="Goode T."/>
            <person name="Graham J."/>
            <person name="Grandbois E."/>
            <person name="Grewal S."/>
            <person name="Gyaltsen K."/>
            <person name="Hafez N."/>
            <person name="Hagos B."/>
            <person name="Hall J."/>
            <person name="Henson C."/>
            <person name="Hollinger A."/>
            <person name="Honan T."/>
            <person name="Huard M.D."/>
            <person name="Hughes L."/>
            <person name="Hurhula B."/>
            <person name="Husby M.E."/>
            <person name="Kamat A."/>
            <person name="Kanga B."/>
            <person name="Kashin S."/>
            <person name="Khazanovich D."/>
            <person name="Kisner P."/>
            <person name="Lance K."/>
            <person name="Lara M."/>
            <person name="Lee W."/>
            <person name="Lennon N."/>
            <person name="Letendre F."/>
            <person name="LeVine R."/>
            <person name="Lipovsky A."/>
            <person name="Liu X."/>
            <person name="Liu J."/>
            <person name="Liu S."/>
            <person name="Lokyitsang T."/>
            <person name="Lokyitsang Y."/>
            <person name="Lubonja R."/>
            <person name="Lui A."/>
            <person name="MacDonald P."/>
            <person name="Magnisalis V."/>
            <person name="Maru K."/>
            <person name="Matthews C."/>
            <person name="McCusker W."/>
            <person name="McDonough S."/>
            <person name="Mehta T."/>
            <person name="Meldrim J."/>
            <person name="Meneus L."/>
            <person name="Mihai O."/>
            <person name="Mihalev A."/>
            <person name="Mihova T."/>
            <person name="Mittelman R."/>
            <person name="Mlenga V."/>
            <person name="Montmayeur A."/>
            <person name="Mulrain L."/>
            <person name="Navidi A."/>
            <person name="Naylor J."/>
            <person name="Negash T."/>
            <person name="Nguyen T."/>
            <person name="Nguyen N."/>
            <person name="Nicol R."/>
            <person name="Norbu C."/>
            <person name="Norbu N."/>
            <person name="Novod N."/>
            <person name="O'Neill B."/>
            <person name="Osman S."/>
            <person name="Markiewicz E."/>
            <person name="Oyono O.L."/>
            <person name="Patti C."/>
            <person name="Phunkhang P."/>
            <person name="Pierre F."/>
            <person name="Priest M."/>
            <person name="Raghuraman S."/>
            <person name="Rege F."/>
            <person name="Reyes R."/>
            <person name="Rise C."/>
            <person name="Rogov P."/>
            <person name="Ross K."/>
            <person name="Ryan E."/>
            <person name="Settipalli S."/>
            <person name="Shea T."/>
            <person name="Sherpa N."/>
            <person name="Shi L."/>
            <person name="Shih D."/>
            <person name="Sparrow T."/>
            <person name="Spaulding J."/>
            <person name="Stalker J."/>
            <person name="Stange-Thomann N."/>
            <person name="Stavropoulos S."/>
            <person name="Stone C."/>
            <person name="Strader C."/>
            <person name="Tesfaye S."/>
            <person name="Thomson T."/>
            <person name="Thoulutsang Y."/>
            <person name="Thoulutsang D."/>
            <person name="Topham K."/>
            <person name="Topping I."/>
            <person name="Tsamla T."/>
            <person name="Vassiliev H."/>
            <person name="Vo A."/>
            <person name="Wangchuk T."/>
            <person name="Wangdi T."/>
            <person name="Weiand M."/>
            <person name="Wilkinson J."/>
            <person name="Wilson A."/>
            <person name="Yadav S."/>
            <person name="Young G."/>
            <person name="Yu Q."/>
            <person name="Zembek L."/>
            <person name="Zhong D."/>
            <person name="Zimmer A."/>
            <person name="Zwirko Z."/>
            <person name="Jaffe D.B."/>
            <person name="Alvarez P."/>
            <person name="Brockman W."/>
            <person name="Butler J."/>
            <person name="Chin C."/>
            <person name="Gnerre S."/>
            <person name="Grabherr M."/>
            <person name="Kleber M."/>
            <person name="Mauceli E."/>
            <person name="MacCallum I."/>
        </authorList>
    </citation>
    <scope>NUCLEOTIDE SEQUENCE [LARGE SCALE GENOMIC DNA]</scope>
    <source>
        <strain evidence="3">Rob3c / Tucson 14021-0248.25</strain>
    </source>
</reference>
<dbReference type="PhylomeDB" id="B4IKF2"/>
<accession>B4IKF2</accession>
<feature type="region of interest" description="Disordered" evidence="1">
    <location>
        <begin position="158"/>
        <end position="178"/>
    </location>
</feature>
<feature type="compositionally biased region" description="Polar residues" evidence="1">
    <location>
        <begin position="736"/>
        <end position="746"/>
    </location>
</feature>
<feature type="compositionally biased region" description="Basic and acidic residues" evidence="1">
    <location>
        <begin position="1320"/>
        <end position="1349"/>
    </location>
</feature>
<feature type="compositionally biased region" description="Low complexity" evidence="1">
    <location>
        <begin position="1307"/>
        <end position="1318"/>
    </location>
</feature>
<feature type="compositionally biased region" description="Low complexity" evidence="1">
    <location>
        <begin position="264"/>
        <end position="273"/>
    </location>
</feature>
<dbReference type="STRING" id="7238.B4IKF2"/>
<feature type="compositionally biased region" description="Low complexity" evidence="1">
    <location>
        <begin position="55"/>
        <end position="78"/>
    </location>
</feature>
<feature type="region of interest" description="Disordered" evidence="1">
    <location>
        <begin position="547"/>
        <end position="592"/>
    </location>
</feature>
<feature type="region of interest" description="Disordered" evidence="1">
    <location>
        <begin position="1200"/>
        <end position="1364"/>
    </location>
</feature>
<organism evidence="3">
    <name type="scientific">Drosophila sechellia</name>
    <name type="common">Fruit fly</name>
    <dbReference type="NCBI Taxonomy" id="7238"/>
    <lineage>
        <taxon>Eukaryota</taxon>
        <taxon>Metazoa</taxon>
        <taxon>Ecdysozoa</taxon>
        <taxon>Arthropoda</taxon>
        <taxon>Hexapoda</taxon>
        <taxon>Insecta</taxon>
        <taxon>Pterygota</taxon>
        <taxon>Neoptera</taxon>
        <taxon>Endopterygota</taxon>
        <taxon>Diptera</taxon>
        <taxon>Brachycera</taxon>
        <taxon>Muscomorpha</taxon>
        <taxon>Ephydroidea</taxon>
        <taxon>Drosophilidae</taxon>
        <taxon>Drosophila</taxon>
        <taxon>Sophophora</taxon>
    </lineage>
</organism>
<feature type="compositionally biased region" description="Basic and acidic residues" evidence="1">
    <location>
        <begin position="1221"/>
        <end position="1295"/>
    </location>
</feature>
<feature type="region of interest" description="Disordered" evidence="1">
    <location>
        <begin position="1037"/>
        <end position="1070"/>
    </location>
</feature>
<feature type="compositionally biased region" description="Polar residues" evidence="1">
    <location>
        <begin position="281"/>
        <end position="304"/>
    </location>
</feature>
<dbReference type="HOGENOM" id="CLU_256792_0_0_1"/>
<sequence>MINSNGPNANSNSSSLSNVVYLLPSVNMVGNVLETEAEPRDHWRSEYGQQQDQLQSDNSANSKSNNNISDDNQINNSSHQINHTTNNQSSKQQQLAADGGCNASKMQVNNSATVSTRFLENDNDSLMLDISLPSLGVGGAVSHSHDHIDVGVIHASCTGSSSSDTKKSHNSPATSNNTIDQLHVTKPLPTHQLNNLISSDLNAAANANANSNHLGVCKLGSQSAQVAKKSMGLENIETVTTSAACRSLDIQELANVSAQSFGASSSSSSSSSSIKKENEQSDLLNDASTNCSSNSKGNNICDNVSNDKKNSEQIFDIDNPPTPMNISNTSSCSDRSSSRKLSDLPHLKKKSAACGDRDNGPYAGVPFAPAMGTVSPDSDPSKALNIKNASESAPGKAVHGHAGAPIPPPAASMGDPGNRELGGVLQKSSPDKPLYPSLCAPPSVSSVQFPNVGISAGNEKIASTVASDIDQKIIFNSKANASVSNGLSSGVQRSIVPLLSAAPSPAAVTLSSPFSAHIAAAPNAAGLSILTSASSVILANSSIKSNDSFTRGNTNNGSNNGSSNGQGQLSSVGLSSTSEIAKSNSVPTTSSPPNPIVNGFLSVYPPPATIATSSVTTSALPRVSPNAANKLVPPVSATSSISINPNYVGISGGTTTTSGMGKVVFGAGGNAIVGTGSPLLFPGAPPAPISHVATGVPMIIQAPPYRAPYTNYPLYTPYSGLTHGSYLPPVLPVATPNLSNLPPTQHRSSDSRNSRESPASLKSTPSNIGLSVSMAPTLRSITPLNNSSAISSGASQPVPMVRCGSTLYSSSSAVATAPPSAAAAAAVSQLHAIGSRCAKFDDSGHVELLISINIIIICDPRRLFPPKERVLAIKIGIPATDDQADLLRRELDSRFLDRSGSAVTPTPPSSTYLRTDLQHQQHAHLHQHPQLLPPVSASSTPLTAVQPSSGQIFPPPLFKDISKISSVDPQFYRTGMGLPPGGYTGYTSAGLLHSGLGGPTPFMPPNHLTSFAPKKTGRWNAMHVRIAWEIYYHQNKQSPEKQPGFPTASSNAGSINAPIPPGNMISGGGGGMASGASTPINNVAAIPAVGGGVLVSNGPPSVLGMKTTPNLGMSSAPQHILHRASEMPPSAAFPGGLPGRLAFETSPLAASFIGAPPSHIGTAVSPFGRYVTPFGFTGLTHFGGHLDSWRTNAMQRSVAYHPSSAAASPNWPVKSDPGLDNARREAEERERELRDREQRERDRQRREREERERKEKEEKLKREQQERERERERDRKERERERREIERREMERERMLQQQRINESNKQAAVQAAAAATAPVRDRSPHRNVGELNTEIRIKEEHPRTKEGAGRNAFASFSGGSRRW</sequence>
<evidence type="ECO:0000313" key="2">
    <source>
        <dbReference type="EMBL" id="EDW51544.1"/>
    </source>
</evidence>
<dbReference type="Proteomes" id="UP000001292">
    <property type="component" value="Unassembled WGS sequence"/>
</dbReference>
<feature type="compositionally biased region" description="Polar residues" evidence="1">
    <location>
        <begin position="79"/>
        <end position="95"/>
    </location>
</feature>
<protein>
    <submittedName>
        <fullName evidence="2">GM22515</fullName>
    </submittedName>
</protein>
<feature type="compositionally biased region" description="Polar residues" evidence="1">
    <location>
        <begin position="756"/>
        <end position="770"/>
    </location>
</feature>
<dbReference type="PANTHER" id="PTHR13585:SF19">
    <property type="entry name" value="ZINC FINGER CCCH DOMAIN-CONTAINING PROTEIN 13"/>
    <property type="match status" value="1"/>
</dbReference>
<feature type="region of interest" description="Disordered" evidence="1">
    <location>
        <begin position="389"/>
        <end position="421"/>
    </location>
</feature>
<proteinExistence type="predicted"/>
<evidence type="ECO:0000256" key="1">
    <source>
        <dbReference type="SAM" id="MobiDB-lite"/>
    </source>
</evidence>
<evidence type="ECO:0000313" key="3">
    <source>
        <dbReference type="Proteomes" id="UP000001292"/>
    </source>
</evidence>
<feature type="region of interest" description="Disordered" evidence="1">
    <location>
        <begin position="736"/>
        <end position="770"/>
    </location>
</feature>
<gene>
    <name evidence="2" type="primary">Dsec\GM22515</name>
    <name evidence="2" type="ORF">Dsec_GM22515</name>
</gene>
<feature type="compositionally biased region" description="Basic and acidic residues" evidence="1">
    <location>
        <begin position="336"/>
        <end position="346"/>
    </location>
</feature>
<feature type="compositionally biased region" description="Low complexity" evidence="1">
    <location>
        <begin position="552"/>
        <end position="589"/>
    </location>
</feature>